<gene>
    <name evidence="1" type="ORF">NCTC13533_02741</name>
</gene>
<accession>A0A376E1I5</accession>
<evidence type="ECO:0000313" key="2">
    <source>
        <dbReference type="Proteomes" id="UP000255224"/>
    </source>
</evidence>
<dbReference type="AlphaFoldDB" id="A0A376E1I5"/>
<sequence>MATAGLLVITPKTAASRAALVAQTVIIFNKTWVISSGTE</sequence>
<proteinExistence type="predicted"/>
<organism evidence="1 2">
    <name type="scientific">Chryseobacterium carnipullorum</name>
    <dbReference type="NCBI Taxonomy" id="1124835"/>
    <lineage>
        <taxon>Bacteria</taxon>
        <taxon>Pseudomonadati</taxon>
        <taxon>Bacteroidota</taxon>
        <taxon>Flavobacteriia</taxon>
        <taxon>Flavobacteriales</taxon>
        <taxon>Weeksellaceae</taxon>
        <taxon>Chryseobacterium group</taxon>
        <taxon>Chryseobacterium</taxon>
    </lineage>
</organism>
<dbReference type="EMBL" id="UFVQ01000003">
    <property type="protein sequence ID" value="STC99176.1"/>
    <property type="molecule type" value="Genomic_DNA"/>
</dbReference>
<protein>
    <submittedName>
        <fullName evidence="1">Uncharacterized protein</fullName>
    </submittedName>
</protein>
<evidence type="ECO:0000313" key="1">
    <source>
        <dbReference type="EMBL" id="STC99176.1"/>
    </source>
</evidence>
<name>A0A376E1I5_CHRCU</name>
<reference evidence="1 2" key="1">
    <citation type="submission" date="2018-06" db="EMBL/GenBank/DDBJ databases">
        <authorList>
            <consortium name="Pathogen Informatics"/>
            <person name="Doyle S."/>
        </authorList>
    </citation>
    <scope>NUCLEOTIDE SEQUENCE [LARGE SCALE GENOMIC DNA]</scope>
    <source>
        <strain evidence="1 2">NCTC13533</strain>
    </source>
</reference>
<dbReference type="Proteomes" id="UP000255224">
    <property type="component" value="Unassembled WGS sequence"/>
</dbReference>